<proteinExistence type="predicted"/>
<comment type="caution">
    <text evidence="1">The sequence shown here is derived from an EMBL/GenBank/DDBJ whole genome shotgun (WGS) entry which is preliminary data.</text>
</comment>
<gene>
    <name evidence="1" type="ORF">CA260_11630</name>
</gene>
<dbReference type="Proteomes" id="UP000248926">
    <property type="component" value="Unassembled WGS sequence"/>
</dbReference>
<organism evidence="1 2">
    <name type="scientific">Dyella jiangningensis</name>
    <dbReference type="NCBI Taxonomy" id="1379159"/>
    <lineage>
        <taxon>Bacteria</taxon>
        <taxon>Pseudomonadati</taxon>
        <taxon>Pseudomonadota</taxon>
        <taxon>Gammaproteobacteria</taxon>
        <taxon>Lysobacterales</taxon>
        <taxon>Rhodanobacteraceae</taxon>
        <taxon>Dyella</taxon>
    </lineage>
</organism>
<name>A0A328P2D9_9GAMM</name>
<dbReference type="AlphaFoldDB" id="A0A328P2D9"/>
<sequence>MSSSNCPLEEGDRVDHKLFGFGTVVGAPVPMVGPDLRSASGVRDAGWSVPVKWDDPTRTAGAVMHQVLRKVSSPDSRPFSHWDRQWQPLLQAWLAARRDVEQLSSSFRPVPEPDALTRMQDLERKAFEAMQRFWDAEQSGEHP</sequence>
<evidence type="ECO:0000313" key="1">
    <source>
        <dbReference type="EMBL" id="RAO76327.1"/>
    </source>
</evidence>
<evidence type="ECO:0000313" key="2">
    <source>
        <dbReference type="Proteomes" id="UP000248926"/>
    </source>
</evidence>
<accession>A0A328P2D9</accession>
<reference evidence="1 2" key="1">
    <citation type="journal article" date="2018" name="Genet. Mol. Biol.">
        <title>The genome sequence of Dyella jiangningensis FCAV SCS01 from a lignocellulose-decomposing microbial consortium metagenome reveals potential for biotechnological applications.</title>
        <authorList>
            <person name="Desiderato J.G."/>
            <person name="Alvarenga D.O."/>
            <person name="Constancio M.T.L."/>
            <person name="Alves L.M.C."/>
            <person name="Varani A.M."/>
        </authorList>
    </citation>
    <scope>NUCLEOTIDE SEQUENCE [LARGE SCALE GENOMIC DNA]</scope>
    <source>
        <strain evidence="1 2">FCAV SCS01</strain>
    </source>
</reference>
<dbReference type="EMBL" id="NFZS01000002">
    <property type="protein sequence ID" value="RAO76327.1"/>
    <property type="molecule type" value="Genomic_DNA"/>
</dbReference>
<keyword evidence="2" id="KW-1185">Reference proteome</keyword>
<protein>
    <submittedName>
        <fullName evidence="1">Uncharacterized protein</fullName>
    </submittedName>
</protein>